<evidence type="ECO:0000313" key="3">
    <source>
        <dbReference type="Proteomes" id="UP000788419"/>
    </source>
</evidence>
<dbReference type="RefSeq" id="WP_162411530.1">
    <property type="nucleotide sequence ID" value="NZ_PDWN01000019.1"/>
</dbReference>
<dbReference type="InterPro" id="IPR012427">
    <property type="entry name" value="DUF1622"/>
</dbReference>
<dbReference type="PANTHER" id="PTHR38468">
    <property type="entry name" value="SLL0939 PROTEIN"/>
    <property type="match status" value="1"/>
</dbReference>
<keyword evidence="3" id="KW-1185">Reference proteome</keyword>
<reference evidence="2 3" key="1">
    <citation type="submission" date="2017-10" db="EMBL/GenBank/DDBJ databases">
        <title>Whole genome sequencing of members of genus Pseudoxanthomonas.</title>
        <authorList>
            <person name="Kumar S."/>
            <person name="Bansal K."/>
            <person name="Kaur A."/>
            <person name="Patil P."/>
            <person name="Sharma S."/>
            <person name="Patil P.B."/>
        </authorList>
    </citation>
    <scope>NUCLEOTIDE SEQUENCE [LARGE SCALE GENOMIC DNA]</scope>
    <source>
        <strain evidence="2 3">DSM 17801</strain>
    </source>
</reference>
<dbReference type="EMBL" id="PDWN01000019">
    <property type="protein sequence ID" value="KAF1691957.1"/>
    <property type="molecule type" value="Genomic_DNA"/>
</dbReference>
<keyword evidence="1" id="KW-0472">Membrane</keyword>
<organism evidence="2 3">
    <name type="scientific">Pseudoxanthomonas daejeonensis</name>
    <dbReference type="NCBI Taxonomy" id="266062"/>
    <lineage>
        <taxon>Bacteria</taxon>
        <taxon>Pseudomonadati</taxon>
        <taxon>Pseudomonadota</taxon>
        <taxon>Gammaproteobacteria</taxon>
        <taxon>Lysobacterales</taxon>
        <taxon>Lysobacteraceae</taxon>
        <taxon>Pseudoxanthomonas</taxon>
    </lineage>
</organism>
<evidence type="ECO:0000256" key="1">
    <source>
        <dbReference type="SAM" id="Phobius"/>
    </source>
</evidence>
<dbReference type="Pfam" id="PF07784">
    <property type="entry name" value="DUF1622"/>
    <property type="match status" value="1"/>
</dbReference>
<feature type="transmembrane region" description="Helical" evidence="1">
    <location>
        <begin position="20"/>
        <end position="41"/>
    </location>
</feature>
<keyword evidence="1" id="KW-0812">Transmembrane</keyword>
<dbReference type="PANTHER" id="PTHR38468:SF1">
    <property type="entry name" value="SLL0939 PROTEIN"/>
    <property type="match status" value="1"/>
</dbReference>
<proteinExistence type="predicted"/>
<name>A0ABQ6Z3G1_9GAMM</name>
<evidence type="ECO:0008006" key="4">
    <source>
        <dbReference type="Google" id="ProtNLM"/>
    </source>
</evidence>
<accession>A0ABQ6Z3G1</accession>
<sequence>MFRDWLYALSEPVIAAIDLMALVLIAGATVYTFFAGLWMVVTRGTVDGHERRTLWLAYARWLVVGLTFQLAADIIESSIAPSWEAIGQLGAIAVIRTFLDYFLERDVAEIRERDHVSLHRAAPEDK</sequence>
<evidence type="ECO:0000313" key="2">
    <source>
        <dbReference type="EMBL" id="KAF1691957.1"/>
    </source>
</evidence>
<protein>
    <recommendedName>
        <fullName evidence="4">DUF1622 domain-containing protein</fullName>
    </recommendedName>
</protein>
<comment type="caution">
    <text evidence="2">The sequence shown here is derived from an EMBL/GenBank/DDBJ whole genome shotgun (WGS) entry which is preliminary data.</text>
</comment>
<keyword evidence="1" id="KW-1133">Transmembrane helix</keyword>
<dbReference type="Proteomes" id="UP000788419">
    <property type="component" value="Unassembled WGS sequence"/>
</dbReference>
<gene>
    <name evidence="2" type="ORF">CSC65_15625</name>
</gene>